<dbReference type="Pfam" id="PF01841">
    <property type="entry name" value="Transglut_core"/>
    <property type="match status" value="1"/>
</dbReference>
<accession>A0A420DTC7</accession>
<sequence>MKLKITHTTRYSYDMPVLYGLQQLRLTPVTDRQQTVLNWDIAIEGGTRELSCTDQYNNHCTLIQAKDGATQIALTVSGEVETHSSDGIYGKVYGTAPLWHFKQSTNRTMAGSGIAKLSELITDSGGNLNELHSLSEKILAAAPYGKAVTDVTTTAEQALGLGGGVCQDHAQIFISAVRHAGIPARYVSGYLMMDDRIDQDASHAWAEAHIDGLGWVAFDVSNGISPDERYVRLAVGRDSIDAAPVSGMRMGNARETMSVSLQIQQ</sequence>
<dbReference type="InterPro" id="IPR038765">
    <property type="entry name" value="Papain-like_cys_pep_sf"/>
</dbReference>
<evidence type="ECO:0000313" key="3">
    <source>
        <dbReference type="Proteomes" id="UP000284407"/>
    </source>
</evidence>
<keyword evidence="3" id="KW-1185">Reference proteome</keyword>
<keyword evidence="2" id="KW-0645">Protease</keyword>
<dbReference type="Proteomes" id="UP000284407">
    <property type="component" value="Unassembled WGS sequence"/>
</dbReference>
<feature type="domain" description="Transglutaminase-like" evidence="1">
    <location>
        <begin position="158"/>
        <end position="222"/>
    </location>
</feature>
<gene>
    <name evidence="2" type="ORF">C8N30_2034</name>
</gene>
<evidence type="ECO:0000259" key="1">
    <source>
        <dbReference type="SMART" id="SM00460"/>
    </source>
</evidence>
<dbReference type="SUPFAM" id="SSF54001">
    <property type="entry name" value="Cysteine proteinases"/>
    <property type="match status" value="1"/>
</dbReference>
<dbReference type="Gene3D" id="3.10.620.30">
    <property type="match status" value="1"/>
</dbReference>
<dbReference type="OrthoDB" id="9804023at2"/>
<dbReference type="PANTHER" id="PTHR33490:SF6">
    <property type="entry name" value="SLL1049 PROTEIN"/>
    <property type="match status" value="1"/>
</dbReference>
<dbReference type="STRING" id="1443111.Z949_4066"/>
<proteinExistence type="predicted"/>
<dbReference type="AlphaFoldDB" id="A0A420DTC7"/>
<reference evidence="2 3" key="1">
    <citation type="submission" date="2018-09" db="EMBL/GenBank/DDBJ databases">
        <title>Genomic Encyclopedia of Archaeal and Bacterial Type Strains, Phase II (KMG-II): from individual species to whole genera.</title>
        <authorList>
            <person name="Goeker M."/>
        </authorList>
    </citation>
    <scope>NUCLEOTIDE SEQUENCE [LARGE SCALE GENOMIC DNA]</scope>
    <source>
        <strain evidence="2 3">DSM 11458</strain>
    </source>
</reference>
<dbReference type="PANTHER" id="PTHR33490">
    <property type="entry name" value="BLR5614 PROTEIN-RELATED"/>
    <property type="match status" value="1"/>
</dbReference>
<dbReference type="Pfam" id="PF08379">
    <property type="entry name" value="Bact_transglu_N"/>
    <property type="match status" value="1"/>
</dbReference>
<evidence type="ECO:0000313" key="2">
    <source>
        <dbReference type="EMBL" id="RKE97430.1"/>
    </source>
</evidence>
<dbReference type="InterPro" id="IPR002931">
    <property type="entry name" value="Transglutaminase-like"/>
</dbReference>
<dbReference type="SMART" id="SM00460">
    <property type="entry name" value="TGc"/>
    <property type="match status" value="1"/>
</dbReference>
<dbReference type="GO" id="GO:0008233">
    <property type="term" value="F:peptidase activity"/>
    <property type="evidence" value="ECO:0007669"/>
    <property type="project" value="UniProtKB-KW"/>
</dbReference>
<dbReference type="GO" id="GO:0006508">
    <property type="term" value="P:proteolysis"/>
    <property type="evidence" value="ECO:0007669"/>
    <property type="project" value="UniProtKB-KW"/>
</dbReference>
<dbReference type="InterPro" id="IPR013589">
    <property type="entry name" value="Bac_transglu_N"/>
</dbReference>
<organism evidence="2 3">
    <name type="scientific">Sulfitobacter guttiformis</name>
    <dbReference type="NCBI Taxonomy" id="74349"/>
    <lineage>
        <taxon>Bacteria</taxon>
        <taxon>Pseudomonadati</taxon>
        <taxon>Pseudomonadota</taxon>
        <taxon>Alphaproteobacteria</taxon>
        <taxon>Rhodobacterales</taxon>
        <taxon>Roseobacteraceae</taxon>
        <taxon>Sulfitobacter</taxon>
    </lineage>
</organism>
<protein>
    <submittedName>
        <fullName evidence="2">Transglutaminase-like putative cysteine protease</fullName>
    </submittedName>
</protein>
<comment type="caution">
    <text evidence="2">The sequence shown here is derived from an EMBL/GenBank/DDBJ whole genome shotgun (WGS) entry which is preliminary data.</text>
</comment>
<dbReference type="EMBL" id="RAQK01000001">
    <property type="protein sequence ID" value="RKE97430.1"/>
    <property type="molecule type" value="Genomic_DNA"/>
</dbReference>
<name>A0A420DTC7_9RHOB</name>
<dbReference type="RefSeq" id="WP_025064353.1">
    <property type="nucleotide sequence ID" value="NZ_RAQK01000001.1"/>
</dbReference>
<keyword evidence="2" id="KW-0378">Hydrolase</keyword>